<evidence type="ECO:0000256" key="2">
    <source>
        <dbReference type="ARBA" id="ARBA00022729"/>
    </source>
</evidence>
<dbReference type="AlphaFoldDB" id="A0A2T3NYD6"/>
<evidence type="ECO:0000313" key="6">
    <source>
        <dbReference type="Proteomes" id="UP000241771"/>
    </source>
</evidence>
<dbReference type="PANTHER" id="PTHR38108:SF1">
    <property type="entry name" value="UPF0319 PROTEIN YCCT"/>
    <property type="match status" value="1"/>
</dbReference>
<evidence type="ECO:0000256" key="4">
    <source>
        <dbReference type="SAM" id="MobiDB-lite"/>
    </source>
</evidence>
<organism evidence="5 6">
    <name type="scientific">Photobacterium sanctipauli</name>
    <dbReference type="NCBI Taxonomy" id="1342794"/>
    <lineage>
        <taxon>Bacteria</taxon>
        <taxon>Pseudomonadati</taxon>
        <taxon>Pseudomonadota</taxon>
        <taxon>Gammaproteobacteria</taxon>
        <taxon>Vibrionales</taxon>
        <taxon>Vibrionaceae</taxon>
        <taxon>Photobacterium</taxon>
    </lineage>
</organism>
<comment type="caution">
    <text evidence="5">The sequence shown here is derived from an EMBL/GenBank/DDBJ whole genome shotgun (WGS) entry which is preliminary data.</text>
</comment>
<dbReference type="Pfam" id="PF09829">
    <property type="entry name" value="DUF2057"/>
    <property type="match status" value="1"/>
</dbReference>
<keyword evidence="2 3" id="KW-0732">Signal</keyword>
<feature type="signal peptide" evidence="3">
    <location>
        <begin position="1"/>
        <end position="21"/>
    </location>
</feature>
<dbReference type="RefSeq" id="WP_036828287.1">
    <property type="nucleotide sequence ID" value="NZ_JGVO01000968.1"/>
</dbReference>
<comment type="similarity">
    <text evidence="1 3">Belongs to the UPF0319 family.</text>
</comment>
<feature type="chain" id="PRO_5015789421" description="UPF0319 protein C9I98_04810" evidence="3">
    <location>
        <begin position="22"/>
        <end position="226"/>
    </location>
</feature>
<dbReference type="Proteomes" id="UP000241771">
    <property type="component" value="Unassembled WGS sequence"/>
</dbReference>
<keyword evidence="6" id="KW-1185">Reference proteome</keyword>
<dbReference type="HAMAP" id="MF_00789">
    <property type="entry name" value="UPF0319"/>
    <property type="match status" value="1"/>
</dbReference>
<sequence precursor="true">MKLRTALIAMAACGLSFPSLADVKLELPFQAELVLINGVEAEGNDTQTFKNGENQFAFRYEGTYRENGDDQVFKSDVIIVKFDESDENLKLELPRLRSGQDVRKFNKSPNFTLANGQGEAISYQQDKLIKHGLQFGRDYEAEIAAYNQSGKVAALTSAVAVATLPAAAATTTPKPVQLPAATSPAKPDEATSQPQGKNVPENMLNYWYEQADEATRARFKARINAE</sequence>
<gene>
    <name evidence="5" type="ORF">C9I98_04810</name>
</gene>
<name>A0A2T3NYD6_9GAMM</name>
<evidence type="ECO:0000313" key="5">
    <source>
        <dbReference type="EMBL" id="PSW21270.1"/>
    </source>
</evidence>
<protein>
    <recommendedName>
        <fullName evidence="3">UPF0319 protein C9I98_04810</fullName>
    </recommendedName>
</protein>
<feature type="region of interest" description="Disordered" evidence="4">
    <location>
        <begin position="174"/>
        <end position="201"/>
    </location>
</feature>
<proteinExistence type="inferred from homology"/>
<accession>A0A2T3NYD6</accession>
<evidence type="ECO:0000256" key="1">
    <source>
        <dbReference type="ARBA" id="ARBA00008490"/>
    </source>
</evidence>
<reference evidence="5 6" key="1">
    <citation type="submission" date="2018-01" db="EMBL/GenBank/DDBJ databases">
        <title>Whole genome sequencing of Histamine producing bacteria.</title>
        <authorList>
            <person name="Butler K."/>
        </authorList>
    </citation>
    <scope>NUCLEOTIDE SEQUENCE [LARGE SCALE GENOMIC DNA]</scope>
    <source>
        <strain evidence="5 6">DSM 100436</strain>
    </source>
</reference>
<dbReference type="PANTHER" id="PTHR38108">
    <property type="entry name" value="UPF0319 PROTEIN YCCT"/>
    <property type="match status" value="1"/>
</dbReference>
<evidence type="ECO:0000256" key="3">
    <source>
        <dbReference type="HAMAP-Rule" id="MF_00789"/>
    </source>
</evidence>
<dbReference type="OrthoDB" id="7058190at2"/>
<dbReference type="EMBL" id="PYMA01000002">
    <property type="protein sequence ID" value="PSW21270.1"/>
    <property type="molecule type" value="Genomic_DNA"/>
</dbReference>
<dbReference type="InterPro" id="IPR018635">
    <property type="entry name" value="UPF0319"/>
</dbReference>